<name>A0ABV0CY22_9SPHN</name>
<comment type="caution">
    <text evidence="3">The sequence shown here is derived from an EMBL/GenBank/DDBJ whole genome shotgun (WGS) entry which is preliminary data.</text>
</comment>
<dbReference type="PANTHER" id="PTHR21064">
    <property type="entry name" value="AMINOGLYCOSIDE PHOSPHOTRANSFERASE DOMAIN-CONTAINING PROTEIN-RELATED"/>
    <property type="match status" value="1"/>
</dbReference>
<dbReference type="PANTHER" id="PTHR21064:SF6">
    <property type="entry name" value="AMINOGLYCOSIDE PHOSPHOTRANSFERASE DOMAIN-CONTAINING PROTEIN"/>
    <property type="match status" value="1"/>
</dbReference>
<dbReference type="Gene3D" id="3.90.1200.10">
    <property type="match status" value="1"/>
</dbReference>
<dbReference type="Pfam" id="PF01636">
    <property type="entry name" value="APH"/>
    <property type="match status" value="1"/>
</dbReference>
<protein>
    <submittedName>
        <fullName evidence="3">Phosphotransferase</fullName>
    </submittedName>
</protein>
<organism evidence="3 4">
    <name type="scientific">Aurantiacibacter flavus</name>
    <dbReference type="NCBI Taxonomy" id="3145232"/>
    <lineage>
        <taxon>Bacteria</taxon>
        <taxon>Pseudomonadati</taxon>
        <taxon>Pseudomonadota</taxon>
        <taxon>Alphaproteobacteria</taxon>
        <taxon>Sphingomonadales</taxon>
        <taxon>Erythrobacteraceae</taxon>
        <taxon>Aurantiacibacter</taxon>
    </lineage>
</organism>
<evidence type="ECO:0000259" key="2">
    <source>
        <dbReference type="Pfam" id="PF01636"/>
    </source>
</evidence>
<sequence>MTNFYDASQAEQIASLIVLAQDALAQYPGAYGVPELVKYRENAIFSVRDSDGTRFALRIHRPNYHSDAALNSEVAWMEALEKHGLPIPQVISNSKGELITLASAPEVPEVRRADMLRWVDGVPLSQLEDQGDLASRERIALYRLLGSLMARLHQHGADWSTPSGFERHNWYTDALVGPDPIWGRFWELPDLDEEQKNLMLDAREEGARALARHPRNRDNSGLIHADLIADNVMVDGTRLQPIDFDDAGHGWHMFDIATALYFNHRQPDFPGLRDALIAGYREVRPLPQSEVDALPLFMMLRGTTYLGWVSTRRETETARELTPFLIEQACSACEIYRKSCE</sequence>
<dbReference type="InterPro" id="IPR050249">
    <property type="entry name" value="Pseudomonas-type_ThrB"/>
</dbReference>
<dbReference type="InterPro" id="IPR011009">
    <property type="entry name" value="Kinase-like_dom_sf"/>
</dbReference>
<keyword evidence="4" id="KW-1185">Reference proteome</keyword>
<comment type="similarity">
    <text evidence="1">Belongs to the pseudomonas-type ThrB family.</text>
</comment>
<reference evidence="3 4" key="1">
    <citation type="submission" date="2024-05" db="EMBL/GenBank/DDBJ databases">
        <authorList>
            <person name="Park S."/>
        </authorList>
    </citation>
    <scope>NUCLEOTIDE SEQUENCE [LARGE SCALE GENOMIC DNA]</scope>
    <source>
        <strain evidence="3 4">DGU5</strain>
    </source>
</reference>
<dbReference type="Gene3D" id="3.30.200.20">
    <property type="entry name" value="Phosphorylase Kinase, domain 1"/>
    <property type="match status" value="1"/>
</dbReference>
<dbReference type="RefSeq" id="WP_346784175.1">
    <property type="nucleotide sequence ID" value="NZ_JBDLBR010000002.1"/>
</dbReference>
<dbReference type="InterPro" id="IPR002575">
    <property type="entry name" value="Aminoglycoside_PTrfase"/>
</dbReference>
<dbReference type="Proteomes" id="UP001484535">
    <property type="component" value="Unassembled WGS sequence"/>
</dbReference>
<evidence type="ECO:0000256" key="1">
    <source>
        <dbReference type="ARBA" id="ARBA00038240"/>
    </source>
</evidence>
<evidence type="ECO:0000313" key="4">
    <source>
        <dbReference type="Proteomes" id="UP001484535"/>
    </source>
</evidence>
<feature type="domain" description="Aminoglycoside phosphotransferase" evidence="2">
    <location>
        <begin position="41"/>
        <end position="281"/>
    </location>
</feature>
<accession>A0ABV0CY22</accession>
<dbReference type="EMBL" id="JBDLBR010000002">
    <property type="protein sequence ID" value="MEN7536722.1"/>
    <property type="molecule type" value="Genomic_DNA"/>
</dbReference>
<gene>
    <name evidence="3" type="ORF">ABDJ38_06015</name>
</gene>
<dbReference type="SUPFAM" id="SSF56112">
    <property type="entry name" value="Protein kinase-like (PK-like)"/>
    <property type="match status" value="1"/>
</dbReference>
<evidence type="ECO:0000313" key="3">
    <source>
        <dbReference type="EMBL" id="MEN7536722.1"/>
    </source>
</evidence>
<proteinExistence type="inferred from homology"/>